<dbReference type="Pfam" id="PF07833">
    <property type="entry name" value="Cu_amine_oxidN1"/>
    <property type="match status" value="1"/>
</dbReference>
<accession>A0A645BT27</accession>
<evidence type="ECO:0000313" key="2">
    <source>
        <dbReference type="EMBL" id="MPM68526.1"/>
    </source>
</evidence>
<dbReference type="InterPro" id="IPR036582">
    <property type="entry name" value="Mao_N_sf"/>
</dbReference>
<name>A0A645BT27_9ZZZZ</name>
<evidence type="ECO:0000259" key="1">
    <source>
        <dbReference type="Pfam" id="PF07833"/>
    </source>
</evidence>
<sequence>MRIKVKIAMLISAVVISGALPVNAFAADVLIDSRNAEADNIVLTEAEEGMFEQGSKIILALEKIELEDDISYKVTKGDIEIEAEVTDKDGLGKLADISADDLKKYPDDCSYIVITVIDESTEASTIEISGLKLYLDRTLPNGGYSLMSVYSGNGIWGNSSSDKSEYDKSGIFKYEPITVDGNYVDVVTAGRDEDDSTVNKKITLTVGESKLSAGENAVLLDAPAYINSEGYAMLPVRAIAEALDATVNWNEETKTVSILRGQRIVSMEVGSNEMYINGTKVPMNSKASINDERIFVPVRDVANALSISSIDWNAETKTITLN</sequence>
<dbReference type="AlphaFoldDB" id="A0A645BT27"/>
<proteinExistence type="predicted"/>
<dbReference type="InterPro" id="IPR012854">
    <property type="entry name" value="Cu_amine_oxidase-like_N"/>
</dbReference>
<dbReference type="Gene3D" id="3.30.457.10">
    <property type="entry name" value="Copper amine oxidase-like, N-terminal domain"/>
    <property type="match status" value="1"/>
</dbReference>
<dbReference type="EMBL" id="VSSQ01022305">
    <property type="protein sequence ID" value="MPM68526.1"/>
    <property type="molecule type" value="Genomic_DNA"/>
</dbReference>
<comment type="caution">
    <text evidence="2">The sequence shown here is derived from an EMBL/GenBank/DDBJ whole genome shotgun (WGS) entry which is preliminary data.</text>
</comment>
<dbReference type="SUPFAM" id="SSF55383">
    <property type="entry name" value="Copper amine oxidase, domain N"/>
    <property type="match status" value="1"/>
</dbReference>
<organism evidence="2">
    <name type="scientific">bioreactor metagenome</name>
    <dbReference type="NCBI Taxonomy" id="1076179"/>
    <lineage>
        <taxon>unclassified sequences</taxon>
        <taxon>metagenomes</taxon>
        <taxon>ecological metagenomes</taxon>
    </lineage>
</organism>
<reference evidence="2" key="1">
    <citation type="submission" date="2019-08" db="EMBL/GenBank/DDBJ databases">
        <authorList>
            <person name="Kucharzyk K."/>
            <person name="Murdoch R.W."/>
            <person name="Higgins S."/>
            <person name="Loffler F."/>
        </authorList>
    </citation>
    <scope>NUCLEOTIDE SEQUENCE</scope>
</reference>
<feature type="domain" description="Copper amine oxidase-like N-terminal" evidence="1">
    <location>
        <begin position="216"/>
        <end position="320"/>
    </location>
</feature>
<protein>
    <recommendedName>
        <fullName evidence="1">Copper amine oxidase-like N-terminal domain-containing protein</fullName>
    </recommendedName>
</protein>
<gene>
    <name evidence="2" type="ORF">SDC9_115459</name>
</gene>